<dbReference type="InterPro" id="IPR036908">
    <property type="entry name" value="RlpA-like_sf"/>
</dbReference>
<accession>A0ABV8GXT9</accession>
<dbReference type="PANTHER" id="PTHR39160">
    <property type="entry name" value="CELL WALL-BINDING PROTEIN YOCH"/>
    <property type="match status" value="1"/>
</dbReference>
<dbReference type="Pfam" id="PF06725">
    <property type="entry name" value="3D"/>
    <property type="match status" value="1"/>
</dbReference>
<feature type="domain" description="3D" evidence="2">
    <location>
        <begin position="136"/>
        <end position="197"/>
    </location>
</feature>
<organism evidence="3 4">
    <name type="scientific">Oceanobacillus longus</name>
    <dbReference type="NCBI Taxonomy" id="930120"/>
    <lineage>
        <taxon>Bacteria</taxon>
        <taxon>Bacillati</taxon>
        <taxon>Bacillota</taxon>
        <taxon>Bacilli</taxon>
        <taxon>Bacillales</taxon>
        <taxon>Bacillaceae</taxon>
        <taxon>Oceanobacillus</taxon>
    </lineage>
</organism>
<evidence type="ECO:0000256" key="1">
    <source>
        <dbReference type="ARBA" id="ARBA00022729"/>
    </source>
</evidence>
<evidence type="ECO:0000313" key="3">
    <source>
        <dbReference type="EMBL" id="MFC4023706.1"/>
    </source>
</evidence>
<name>A0ABV8GXT9_9BACI</name>
<evidence type="ECO:0000259" key="2">
    <source>
        <dbReference type="Pfam" id="PF06725"/>
    </source>
</evidence>
<dbReference type="CDD" id="cd22786">
    <property type="entry name" value="DPBB_YuiC-like"/>
    <property type="match status" value="1"/>
</dbReference>
<proteinExistence type="predicted"/>
<dbReference type="RefSeq" id="WP_379496208.1">
    <property type="nucleotide sequence ID" value="NZ_JBHSAO010000006.1"/>
</dbReference>
<dbReference type="Proteomes" id="UP001595772">
    <property type="component" value="Unassembled WGS sequence"/>
</dbReference>
<reference evidence="4" key="1">
    <citation type="journal article" date="2019" name="Int. J. Syst. Evol. Microbiol.">
        <title>The Global Catalogue of Microorganisms (GCM) 10K type strain sequencing project: providing services to taxonomists for standard genome sequencing and annotation.</title>
        <authorList>
            <consortium name="The Broad Institute Genomics Platform"/>
            <consortium name="The Broad Institute Genome Sequencing Center for Infectious Disease"/>
            <person name="Wu L."/>
            <person name="Ma J."/>
        </authorList>
    </citation>
    <scope>NUCLEOTIDE SEQUENCE [LARGE SCALE GENOMIC DNA]</scope>
    <source>
        <strain evidence="4">IBRC-M 10703</strain>
    </source>
</reference>
<dbReference type="EMBL" id="JBHSAO010000006">
    <property type="protein sequence ID" value="MFC4023706.1"/>
    <property type="molecule type" value="Genomic_DNA"/>
</dbReference>
<keyword evidence="1" id="KW-0732">Signal</keyword>
<dbReference type="Gene3D" id="2.40.40.10">
    <property type="entry name" value="RlpA-like domain"/>
    <property type="match status" value="1"/>
</dbReference>
<dbReference type="PANTHER" id="PTHR39160:SF4">
    <property type="entry name" value="RESUSCITATION-PROMOTING FACTOR RPFB"/>
    <property type="match status" value="1"/>
</dbReference>
<keyword evidence="4" id="KW-1185">Reference proteome</keyword>
<comment type="caution">
    <text evidence="3">The sequence shown here is derived from an EMBL/GenBank/DDBJ whole genome shotgun (WGS) entry which is preliminary data.</text>
</comment>
<gene>
    <name evidence="3" type="ORF">ACFOUV_07870</name>
</gene>
<sequence>MKIKNFIWHLVMLTLILVLFFQAATSVSDVSLSEKNVEAASVQLDYSFTSKPAEYRHSALKDKGLNVSNVKQKYISSDEIEDPKTIEEVIDFDQYPVATVLATGYTAGIESTGKTPDHPEYGITFSGVKVKRDLYSTIAADLDIYPLGTILYIPDYGYGVVADKGSAIKGNKIDLFYHSVEDVFSEWGKKEIEVYIVEMGNGKLNEEQLIQLNEEETMQVFRQQINES</sequence>
<dbReference type="SUPFAM" id="SSF50685">
    <property type="entry name" value="Barwin-like endoglucanases"/>
    <property type="match status" value="1"/>
</dbReference>
<dbReference type="InterPro" id="IPR010611">
    <property type="entry name" value="3D_dom"/>
</dbReference>
<dbReference type="InterPro" id="IPR051933">
    <property type="entry name" value="Resuscitation_pf_RpfB"/>
</dbReference>
<evidence type="ECO:0000313" key="4">
    <source>
        <dbReference type="Proteomes" id="UP001595772"/>
    </source>
</evidence>
<protein>
    <submittedName>
        <fullName evidence="3">3D domain-containing protein</fullName>
    </submittedName>
</protein>